<organism evidence="11 12">
    <name type="scientific">Peronospora matthiolae</name>
    <dbReference type="NCBI Taxonomy" id="2874970"/>
    <lineage>
        <taxon>Eukaryota</taxon>
        <taxon>Sar</taxon>
        <taxon>Stramenopiles</taxon>
        <taxon>Oomycota</taxon>
        <taxon>Peronosporomycetes</taxon>
        <taxon>Peronosporales</taxon>
        <taxon>Peronosporaceae</taxon>
        <taxon>Peronospora</taxon>
    </lineage>
</organism>
<comment type="subcellular location">
    <subcellularLocation>
        <location evidence="3">Cytoplasm</location>
    </subcellularLocation>
</comment>
<dbReference type="PANTHER" id="PTHR12271:SF40">
    <property type="entry name" value="POLY(A) RNA POLYMERASE GLD2"/>
    <property type="match status" value="1"/>
</dbReference>
<reference evidence="11" key="1">
    <citation type="submission" date="2024-01" db="EMBL/GenBank/DDBJ databases">
        <authorList>
            <person name="Webb A."/>
        </authorList>
    </citation>
    <scope>NUCLEOTIDE SEQUENCE</scope>
    <source>
        <strain evidence="11">Pm1</strain>
    </source>
</reference>
<dbReference type="GO" id="GO:0046872">
    <property type="term" value="F:metal ion binding"/>
    <property type="evidence" value="ECO:0007669"/>
    <property type="project" value="UniProtKB-KW"/>
</dbReference>
<dbReference type="SUPFAM" id="SSF81301">
    <property type="entry name" value="Nucleotidyltransferase"/>
    <property type="match status" value="1"/>
</dbReference>
<feature type="domain" description="PAP-associated" evidence="9">
    <location>
        <begin position="671"/>
        <end position="727"/>
    </location>
</feature>
<evidence type="ECO:0000256" key="7">
    <source>
        <dbReference type="ARBA" id="ARBA00022842"/>
    </source>
</evidence>
<evidence type="ECO:0000259" key="9">
    <source>
        <dbReference type="Pfam" id="PF03828"/>
    </source>
</evidence>
<keyword evidence="5" id="KW-0808">Transferase</keyword>
<dbReference type="Gene3D" id="3.30.460.10">
    <property type="entry name" value="Beta Polymerase, domain 2"/>
    <property type="match status" value="2"/>
</dbReference>
<name>A0AAV1UCQ7_9STRA</name>
<evidence type="ECO:0000256" key="3">
    <source>
        <dbReference type="ARBA" id="ARBA00004496"/>
    </source>
</evidence>
<dbReference type="InterPro" id="IPR002058">
    <property type="entry name" value="PAP_assoc"/>
</dbReference>
<evidence type="ECO:0000256" key="1">
    <source>
        <dbReference type="ARBA" id="ARBA00001936"/>
    </source>
</evidence>
<feature type="domain" description="Poly(A) RNA polymerase mitochondrial-like central palm" evidence="10">
    <location>
        <begin position="317"/>
        <end position="393"/>
    </location>
</feature>
<proteinExistence type="predicted"/>
<feature type="compositionally biased region" description="Basic residues" evidence="8">
    <location>
        <begin position="1054"/>
        <end position="1070"/>
    </location>
</feature>
<dbReference type="PANTHER" id="PTHR12271">
    <property type="entry name" value="POLY A POLYMERASE CID PAP -RELATED"/>
    <property type="match status" value="1"/>
</dbReference>
<accession>A0AAV1UCQ7</accession>
<dbReference type="CDD" id="cd05402">
    <property type="entry name" value="NT_PAP_TUTase"/>
    <property type="match status" value="1"/>
</dbReference>
<feature type="domain" description="Poly(A) RNA polymerase mitochondrial-like central palm" evidence="10">
    <location>
        <begin position="510"/>
        <end position="573"/>
    </location>
</feature>
<feature type="compositionally biased region" description="Polar residues" evidence="8">
    <location>
        <begin position="1"/>
        <end position="12"/>
    </location>
</feature>
<protein>
    <recommendedName>
        <fullName evidence="13">PAP-associated domain-containing protein</fullName>
    </recommendedName>
</protein>
<dbReference type="GO" id="GO:0031123">
    <property type="term" value="P:RNA 3'-end processing"/>
    <property type="evidence" value="ECO:0007669"/>
    <property type="project" value="TreeGrafter"/>
</dbReference>
<evidence type="ECO:0000259" key="10">
    <source>
        <dbReference type="Pfam" id="PF22600"/>
    </source>
</evidence>
<evidence type="ECO:0000256" key="5">
    <source>
        <dbReference type="ARBA" id="ARBA00022679"/>
    </source>
</evidence>
<evidence type="ECO:0000256" key="6">
    <source>
        <dbReference type="ARBA" id="ARBA00022723"/>
    </source>
</evidence>
<evidence type="ECO:0000313" key="12">
    <source>
        <dbReference type="Proteomes" id="UP001162060"/>
    </source>
</evidence>
<feature type="region of interest" description="Disordered" evidence="8">
    <location>
        <begin position="928"/>
        <end position="1023"/>
    </location>
</feature>
<feature type="region of interest" description="Disordered" evidence="8">
    <location>
        <begin position="1"/>
        <end position="47"/>
    </location>
</feature>
<dbReference type="GO" id="GO:0016779">
    <property type="term" value="F:nucleotidyltransferase activity"/>
    <property type="evidence" value="ECO:0007669"/>
    <property type="project" value="TreeGrafter"/>
</dbReference>
<keyword evidence="4" id="KW-0963">Cytoplasm</keyword>
<keyword evidence="7" id="KW-0460">Magnesium</keyword>
<comment type="cofactor">
    <cofactor evidence="1">
        <name>Mn(2+)</name>
        <dbReference type="ChEBI" id="CHEBI:29035"/>
    </cofactor>
</comment>
<evidence type="ECO:0000256" key="4">
    <source>
        <dbReference type="ARBA" id="ARBA00022490"/>
    </source>
</evidence>
<dbReference type="Gene3D" id="1.10.1410.10">
    <property type="match status" value="1"/>
</dbReference>
<feature type="compositionally biased region" description="Basic residues" evidence="8">
    <location>
        <begin position="21"/>
        <end position="33"/>
    </location>
</feature>
<evidence type="ECO:0000313" key="11">
    <source>
        <dbReference type="EMBL" id="CAK7931442.1"/>
    </source>
</evidence>
<dbReference type="GO" id="GO:0005737">
    <property type="term" value="C:cytoplasm"/>
    <property type="evidence" value="ECO:0007669"/>
    <property type="project" value="UniProtKB-SubCell"/>
</dbReference>
<gene>
    <name evidence="11" type="ORF">PM001_LOCUS16592</name>
</gene>
<comment type="cofactor">
    <cofactor evidence="2">
        <name>Mg(2+)</name>
        <dbReference type="ChEBI" id="CHEBI:18420"/>
    </cofactor>
</comment>
<dbReference type="EMBL" id="CAKLBY020000175">
    <property type="protein sequence ID" value="CAK7931442.1"/>
    <property type="molecule type" value="Genomic_DNA"/>
</dbReference>
<evidence type="ECO:0008006" key="13">
    <source>
        <dbReference type="Google" id="ProtNLM"/>
    </source>
</evidence>
<dbReference type="SUPFAM" id="SSF81631">
    <property type="entry name" value="PAP/OAS1 substrate-binding domain"/>
    <property type="match status" value="1"/>
</dbReference>
<sequence length="1070" mass="120168">MAAPVSATTASVQPPPPQRHAQYKKKISPKPKSKAAPLQGKLKSRKVRSKKTSKLVIDAADSAAIVDDYHDALWYKAGEGDLFFAHWLLGRCNGVGDAMTPQSVDVLKRMFALYHVQCRLRQELSRSSRQEVNGKAEALEHKSDVEEAFWSVEEIVEQVGDVLRVSRLELMKQQEAADKSNTKRRGSFERTVVTEVVESATELILSRATREDEVLLRRWIDLLRKKDKIETDVTTGSVREACTEINAGDTNVTKQKRKKRQEKMRVRKKPTKTAEETACEQVESFLTFLVESAQIPTLATASVTAAPSEVEKTWSLELQQIVESSSIDPQEEERRLQVARDIQAVLRREVSQWRHCEVILYGSSLTQYGSKRSDLDICLLSNGHSTDECVNPSEAVVGKRELQRLIDGKSGENGHVRSDAGAARQLSDTGALVRKSIEKLTQALNTLDRSGVNGDKLAKQQYHLEFFYDQMRLLRNAILAELSKLPESHLTNEGMSAHLQATIAASKRCTSDLYRIREILQRVVKCEVRQVIVGARVPIIRFLHTRSGCDYECDLCFGNVLATHNTPLLRAYASFDDRARALGLAVKHWVKQRGISDASMGFLSSYSFVLLTIFYLQVVHVLPNLQDPKLLEYAHVEPVYVNDVNIAFCKERDIAQAYHQLTSSGGISEMSVARLLVGFFEFYVKQFDFAKRVVTVRAPETPVLKLQHWGSRKAKTWRLSIQDPLETGRDLGCVLQFKGQEKIICELRRAHRILVQGGSFIDEVCAIEKSVEEVSDAGKAKQKNGVATPAYRVQGDRRLQQADEDKRSFSLSLESADEGLTKEMIELLFKDFQASVSVAKVVKATTFDATAGDDNDAGYTRKRWEVELQTHGKRYPRKLSGTTRIDWESVDGRGGRVWLHHQALYATPPCRQCLSPKHATSTCLINGRHEGDDYGGAGDRGGQVDKKTADRNTHRRVLRLKLQSGPQVTVVKKEGSRRKKQQQQDGASEQAQSVTTTKPSNRRRANELGKKKFRGKKKPETEQVATECIGFMEVEIVAASAQGEGEGGPTGKTLQKKKKWQQRVYRKRDV</sequence>
<feature type="compositionally biased region" description="Basic and acidic residues" evidence="8">
    <location>
        <begin position="942"/>
        <end position="952"/>
    </location>
</feature>
<comment type="caution">
    <text evidence="11">The sequence shown here is derived from an EMBL/GenBank/DDBJ whole genome shotgun (WGS) entry which is preliminary data.</text>
</comment>
<evidence type="ECO:0000256" key="8">
    <source>
        <dbReference type="SAM" id="MobiDB-lite"/>
    </source>
</evidence>
<evidence type="ECO:0000256" key="2">
    <source>
        <dbReference type="ARBA" id="ARBA00001946"/>
    </source>
</evidence>
<dbReference type="Pfam" id="PF03828">
    <property type="entry name" value="PAP_assoc"/>
    <property type="match status" value="1"/>
</dbReference>
<dbReference type="Pfam" id="PF22600">
    <property type="entry name" value="MTPAP-like_central"/>
    <property type="match status" value="2"/>
</dbReference>
<dbReference type="InterPro" id="IPR054708">
    <property type="entry name" value="MTPAP-like_central"/>
</dbReference>
<dbReference type="Proteomes" id="UP001162060">
    <property type="component" value="Unassembled WGS sequence"/>
</dbReference>
<feature type="region of interest" description="Disordered" evidence="8">
    <location>
        <begin position="1041"/>
        <end position="1070"/>
    </location>
</feature>
<keyword evidence="6" id="KW-0479">Metal-binding</keyword>
<dbReference type="AlphaFoldDB" id="A0AAV1UCQ7"/>
<dbReference type="InterPro" id="IPR043519">
    <property type="entry name" value="NT_sf"/>
</dbReference>
<feature type="compositionally biased region" description="Low complexity" evidence="8">
    <location>
        <begin position="983"/>
        <end position="993"/>
    </location>
</feature>